<dbReference type="RefSeq" id="WP_263158745.1">
    <property type="nucleotide sequence ID" value="NZ_CP083803.1"/>
</dbReference>
<feature type="compositionally biased region" description="Basic and acidic residues" evidence="1">
    <location>
        <begin position="79"/>
        <end position="104"/>
    </location>
</feature>
<dbReference type="EMBL" id="CP083803">
    <property type="protein sequence ID" value="UXZ44492.1"/>
    <property type="molecule type" value="Genomic_DNA"/>
</dbReference>
<accession>A0AAJ5MKV6</accession>
<name>A0AAJ5MKV6_9PSED</name>
<reference evidence="2" key="1">
    <citation type="submission" date="2021-08" db="EMBL/GenBank/DDBJ databases">
        <authorList>
            <person name="Yaryura P.M."/>
            <person name="Bianco M.I."/>
            <person name="Morais C."/>
            <person name="Setubal J.C."/>
        </authorList>
    </citation>
    <scope>NUCLEOTIDE SEQUENCE</scope>
    <source>
        <strain evidence="2">AP1</strain>
    </source>
</reference>
<proteinExistence type="predicted"/>
<evidence type="ECO:0000313" key="3">
    <source>
        <dbReference type="Proteomes" id="UP001209279"/>
    </source>
</evidence>
<dbReference type="Proteomes" id="UP001209279">
    <property type="component" value="Chromosome"/>
</dbReference>
<dbReference type="AlphaFoldDB" id="A0AAJ5MKV6"/>
<evidence type="ECO:0000313" key="2">
    <source>
        <dbReference type="EMBL" id="UXZ44492.1"/>
    </source>
</evidence>
<evidence type="ECO:0000256" key="1">
    <source>
        <dbReference type="SAM" id="MobiDB-lite"/>
    </source>
</evidence>
<feature type="region of interest" description="Disordered" evidence="1">
    <location>
        <begin position="70"/>
        <end position="110"/>
    </location>
</feature>
<sequence length="110" mass="12105">MTPEQKQRLETLRDDLLETAVVDADPSRWVGAGKAPVDMTQKERGDAYWCRKMAAATVSLLTRVNNIVTTHSAPSSGNAKDEGDLDKELAAAQREADAIIERMQRNGNVH</sequence>
<protein>
    <submittedName>
        <fullName evidence="2">Uncharacterized protein</fullName>
    </submittedName>
</protein>
<gene>
    <name evidence="2" type="ORF">K7K07_20825</name>
</gene>
<organism evidence="2 3">
    <name type="scientific">Pseudomonas soli</name>
    <dbReference type="NCBI Taxonomy" id="1306993"/>
    <lineage>
        <taxon>Bacteria</taxon>
        <taxon>Pseudomonadati</taxon>
        <taxon>Pseudomonadota</taxon>
        <taxon>Gammaproteobacteria</taxon>
        <taxon>Pseudomonadales</taxon>
        <taxon>Pseudomonadaceae</taxon>
        <taxon>Pseudomonas</taxon>
    </lineage>
</organism>